<protein>
    <submittedName>
        <fullName evidence="1">Uncharacterized protein</fullName>
    </submittedName>
</protein>
<organism evidence="1 2">
    <name type="scientific">Paenibacillus pasadenensis</name>
    <dbReference type="NCBI Taxonomy" id="217090"/>
    <lineage>
        <taxon>Bacteria</taxon>
        <taxon>Bacillati</taxon>
        <taxon>Bacillota</taxon>
        <taxon>Bacilli</taxon>
        <taxon>Bacillales</taxon>
        <taxon>Paenibacillaceae</taxon>
        <taxon>Paenibacillus</taxon>
    </lineage>
</organism>
<name>A0A2N5NDC7_9BACL</name>
<sequence>MWLFLAEWNRGRIHAALSFPDEACSKPVRQRAVRPRLHLRPPAEPYYRQGR</sequence>
<dbReference type="Proteomes" id="UP000234789">
    <property type="component" value="Unassembled WGS sequence"/>
</dbReference>
<gene>
    <name evidence="1" type="ORF">B8V81_0488</name>
</gene>
<dbReference type="AlphaFoldDB" id="A0A2N5NDC7"/>
<keyword evidence="2" id="KW-1185">Reference proteome</keyword>
<evidence type="ECO:0000313" key="1">
    <source>
        <dbReference type="EMBL" id="PLT48356.1"/>
    </source>
</evidence>
<dbReference type="EMBL" id="NFEZ01000001">
    <property type="protein sequence ID" value="PLT48356.1"/>
    <property type="molecule type" value="Genomic_DNA"/>
</dbReference>
<reference evidence="1 2" key="1">
    <citation type="submission" date="2017-05" db="EMBL/GenBank/DDBJ databases">
        <title>Functional genome analysis of Paenibacillus pasadenensis strain R16: insights on endophytic life style and antifungal activity.</title>
        <authorList>
            <person name="Passera A."/>
            <person name="Marcolungo L."/>
            <person name="Casati P."/>
            <person name="Brasca M."/>
            <person name="Quaglino F."/>
            <person name="Delledonne M."/>
        </authorList>
    </citation>
    <scope>NUCLEOTIDE SEQUENCE [LARGE SCALE GENOMIC DNA]</scope>
    <source>
        <strain evidence="1 2">R16</strain>
    </source>
</reference>
<accession>A0A2N5NDC7</accession>
<proteinExistence type="predicted"/>
<comment type="caution">
    <text evidence="1">The sequence shown here is derived from an EMBL/GenBank/DDBJ whole genome shotgun (WGS) entry which is preliminary data.</text>
</comment>
<evidence type="ECO:0000313" key="2">
    <source>
        <dbReference type="Proteomes" id="UP000234789"/>
    </source>
</evidence>